<gene>
    <name evidence="2" type="ORF">THAOC_06170</name>
</gene>
<evidence type="ECO:0000313" key="3">
    <source>
        <dbReference type="Proteomes" id="UP000266841"/>
    </source>
</evidence>
<sequence>MTFRRDWRRQGGCRRHSGGCRVSAACPSALKESPEVSSGSNGRRLGRRRRAQADQEEERDRDTAASPGRKRFPRTPTADEVSVATGAGKLALRSLFASMSADADDDDDDSLLTIPDAAGGGSSERWRGDVESGGRRNARRGLFVDQRRRRDGVGLLRNGQAGTRLPPRAVESRRGMKRNESLRVDKYGPSRPHSPREVSPSAQSLDDKDLFGSFTLDGLDKEQNTKQVAGVEVIKQAKEGPADGSSSDTDDSD</sequence>
<dbReference type="AlphaFoldDB" id="K0T3M8"/>
<accession>K0T3M8</accession>
<dbReference type="EMBL" id="AGNL01006049">
    <property type="protein sequence ID" value="EJK72310.1"/>
    <property type="molecule type" value="Genomic_DNA"/>
</dbReference>
<evidence type="ECO:0000256" key="1">
    <source>
        <dbReference type="SAM" id="MobiDB-lite"/>
    </source>
</evidence>
<evidence type="ECO:0000313" key="2">
    <source>
        <dbReference type="EMBL" id="EJK72310.1"/>
    </source>
</evidence>
<comment type="caution">
    <text evidence="2">The sequence shown here is derived from an EMBL/GenBank/DDBJ whole genome shotgun (WGS) entry which is preliminary data.</text>
</comment>
<feature type="region of interest" description="Disordered" evidence="1">
    <location>
        <begin position="27"/>
        <end position="84"/>
    </location>
</feature>
<feature type="region of interest" description="Disordered" evidence="1">
    <location>
        <begin position="234"/>
        <end position="253"/>
    </location>
</feature>
<proteinExistence type="predicted"/>
<reference evidence="2 3" key="1">
    <citation type="journal article" date="2012" name="Genome Biol.">
        <title>Genome and low-iron response of an oceanic diatom adapted to chronic iron limitation.</title>
        <authorList>
            <person name="Lommer M."/>
            <person name="Specht M."/>
            <person name="Roy A.S."/>
            <person name="Kraemer L."/>
            <person name="Andreson R."/>
            <person name="Gutowska M.A."/>
            <person name="Wolf J."/>
            <person name="Bergner S.V."/>
            <person name="Schilhabel M.B."/>
            <person name="Klostermeier U.C."/>
            <person name="Beiko R.G."/>
            <person name="Rosenstiel P."/>
            <person name="Hippler M."/>
            <person name="Laroche J."/>
        </authorList>
    </citation>
    <scope>NUCLEOTIDE SEQUENCE [LARGE SCALE GENOMIC DNA]</scope>
    <source>
        <strain evidence="2 3">CCMP1005</strain>
    </source>
</reference>
<name>K0T3M8_THAOC</name>
<feature type="compositionally biased region" description="Basic and acidic residues" evidence="1">
    <location>
        <begin position="124"/>
        <end position="134"/>
    </location>
</feature>
<dbReference type="Proteomes" id="UP000266841">
    <property type="component" value="Unassembled WGS sequence"/>
</dbReference>
<keyword evidence="3" id="KW-1185">Reference proteome</keyword>
<feature type="region of interest" description="Disordered" evidence="1">
    <location>
        <begin position="101"/>
        <end position="211"/>
    </location>
</feature>
<organism evidence="2 3">
    <name type="scientific">Thalassiosira oceanica</name>
    <name type="common">Marine diatom</name>
    <dbReference type="NCBI Taxonomy" id="159749"/>
    <lineage>
        <taxon>Eukaryota</taxon>
        <taxon>Sar</taxon>
        <taxon>Stramenopiles</taxon>
        <taxon>Ochrophyta</taxon>
        <taxon>Bacillariophyta</taxon>
        <taxon>Coscinodiscophyceae</taxon>
        <taxon>Thalassiosirophycidae</taxon>
        <taxon>Thalassiosirales</taxon>
        <taxon>Thalassiosiraceae</taxon>
        <taxon>Thalassiosira</taxon>
    </lineage>
</organism>
<protein>
    <submittedName>
        <fullName evidence="2">Uncharacterized protein</fullName>
    </submittedName>
</protein>
<feature type="region of interest" description="Disordered" evidence="1">
    <location>
        <begin position="1"/>
        <end position="20"/>
    </location>
</feature>
<feature type="compositionally biased region" description="Basic and acidic residues" evidence="1">
    <location>
        <begin position="170"/>
        <end position="188"/>
    </location>
</feature>